<feature type="domain" description="Rhodanese" evidence="2">
    <location>
        <begin position="182"/>
        <end position="261"/>
    </location>
</feature>
<reference evidence="3 4" key="1">
    <citation type="journal article" date="2015" name="Plant Cell">
        <title>Oil accumulation by the oleaginous diatom Fistulifera solaris as revealed by the genome and transcriptome.</title>
        <authorList>
            <person name="Tanaka T."/>
            <person name="Maeda Y."/>
            <person name="Veluchamy A."/>
            <person name="Tanaka M."/>
            <person name="Abida H."/>
            <person name="Marechal E."/>
            <person name="Bowler C."/>
            <person name="Muto M."/>
            <person name="Sunaga Y."/>
            <person name="Tanaka M."/>
            <person name="Yoshino T."/>
            <person name="Taniguchi T."/>
            <person name="Fukuda Y."/>
            <person name="Nemoto M."/>
            <person name="Matsumoto M."/>
            <person name="Wong P.S."/>
            <person name="Aburatani S."/>
            <person name="Fujibuchi W."/>
        </authorList>
    </citation>
    <scope>NUCLEOTIDE SEQUENCE [LARGE SCALE GENOMIC DNA]</scope>
    <source>
        <strain evidence="3 4">JPCC DA0580</strain>
    </source>
</reference>
<dbReference type="OrthoDB" id="47763at2759"/>
<dbReference type="Gene3D" id="3.40.250.10">
    <property type="entry name" value="Rhodanese-like domain"/>
    <property type="match status" value="1"/>
</dbReference>
<dbReference type="InterPro" id="IPR036873">
    <property type="entry name" value="Rhodanese-like_dom_sf"/>
</dbReference>
<feature type="region of interest" description="Disordered" evidence="1">
    <location>
        <begin position="285"/>
        <end position="334"/>
    </location>
</feature>
<feature type="domain" description="Rhodanese" evidence="2">
    <location>
        <begin position="30"/>
        <end position="126"/>
    </location>
</feature>
<name>A0A1Z5J7G0_FISSO</name>
<feature type="compositionally biased region" description="Low complexity" evidence="1">
    <location>
        <begin position="324"/>
        <end position="334"/>
    </location>
</feature>
<dbReference type="SMART" id="SM00450">
    <property type="entry name" value="RHOD"/>
    <property type="match status" value="2"/>
</dbReference>
<comment type="caution">
    <text evidence="3">The sequence shown here is derived from an EMBL/GenBank/DDBJ whole genome shotgun (WGS) entry which is preliminary data.</text>
</comment>
<sequence length="358" mass="37995">MKLLITSLLPLAHAVVTELSTQQLFEGIQENKFQVIVDVRSQAEFDAGHIEGATLLENLFYFGMGSLESATPADLEGCEMCHIAVYDRSGGRTIKAIEILEEAGFVNLYNGQGTSQWMSAGYSLVTDESVLPPCTTDPAAQEQCSALEEAPTTSPTVNDPTAIRSLDAAQFVQLRNQGMFDVILDVREDTSGGHITGATLIGPLSEDILSDLEGCVYCNIAIYGGGAEDAADLLVENGFGGRLYFGPSVEEYSDAGFDPSTAESVEPRCTTDTVIQEACEARWIEDGGDSGESSGSEPPSAPTPSSSKEPKPSPAKEPTEEIPPKTNSTAAPTAPTSDVQYITAMFSCFVGLLIIVLL</sequence>
<evidence type="ECO:0000259" key="2">
    <source>
        <dbReference type="PROSITE" id="PS50206"/>
    </source>
</evidence>
<feature type="compositionally biased region" description="Low complexity" evidence="1">
    <location>
        <begin position="291"/>
        <end position="307"/>
    </location>
</feature>
<dbReference type="PROSITE" id="PS50206">
    <property type="entry name" value="RHODANESE_3"/>
    <property type="match status" value="2"/>
</dbReference>
<evidence type="ECO:0000313" key="4">
    <source>
        <dbReference type="Proteomes" id="UP000198406"/>
    </source>
</evidence>
<dbReference type="InParanoid" id="A0A1Z5J7G0"/>
<proteinExistence type="predicted"/>
<dbReference type="InterPro" id="IPR050229">
    <property type="entry name" value="GlpE_sulfurtransferase"/>
</dbReference>
<dbReference type="SUPFAM" id="SSF52821">
    <property type="entry name" value="Rhodanese/Cell cycle control phosphatase"/>
    <property type="match status" value="2"/>
</dbReference>
<organism evidence="3 4">
    <name type="scientific">Fistulifera solaris</name>
    <name type="common">Oleaginous diatom</name>
    <dbReference type="NCBI Taxonomy" id="1519565"/>
    <lineage>
        <taxon>Eukaryota</taxon>
        <taxon>Sar</taxon>
        <taxon>Stramenopiles</taxon>
        <taxon>Ochrophyta</taxon>
        <taxon>Bacillariophyta</taxon>
        <taxon>Bacillariophyceae</taxon>
        <taxon>Bacillariophycidae</taxon>
        <taxon>Naviculales</taxon>
        <taxon>Naviculaceae</taxon>
        <taxon>Fistulifera</taxon>
    </lineage>
</organism>
<dbReference type="CDD" id="cd00158">
    <property type="entry name" value="RHOD"/>
    <property type="match status" value="2"/>
</dbReference>
<dbReference type="Pfam" id="PF00581">
    <property type="entry name" value="Rhodanese"/>
    <property type="match status" value="1"/>
</dbReference>
<dbReference type="InterPro" id="IPR001763">
    <property type="entry name" value="Rhodanese-like_dom"/>
</dbReference>
<dbReference type="Proteomes" id="UP000198406">
    <property type="component" value="Unassembled WGS sequence"/>
</dbReference>
<dbReference type="PANTHER" id="PTHR43031:SF7">
    <property type="entry name" value="NITRIC OXIDE REDUCTASE FLRD-NAD(+) REDUCTASE"/>
    <property type="match status" value="1"/>
</dbReference>
<dbReference type="EMBL" id="BDSP01000013">
    <property type="protein sequence ID" value="GAX09758.1"/>
    <property type="molecule type" value="Genomic_DNA"/>
</dbReference>
<dbReference type="PANTHER" id="PTHR43031">
    <property type="entry name" value="FAD-DEPENDENT OXIDOREDUCTASE"/>
    <property type="match status" value="1"/>
</dbReference>
<gene>
    <name evidence="3" type="ORF">FisN_11Lh274</name>
</gene>
<keyword evidence="4" id="KW-1185">Reference proteome</keyword>
<accession>A0A1Z5J7G0</accession>
<evidence type="ECO:0000256" key="1">
    <source>
        <dbReference type="SAM" id="MobiDB-lite"/>
    </source>
</evidence>
<protein>
    <recommendedName>
        <fullName evidence="2">Rhodanese domain-containing protein</fullName>
    </recommendedName>
</protein>
<dbReference type="AlphaFoldDB" id="A0A1Z5J7G0"/>
<evidence type="ECO:0000313" key="3">
    <source>
        <dbReference type="EMBL" id="GAX09758.1"/>
    </source>
</evidence>